<protein>
    <submittedName>
        <fullName evidence="12">Rhabdomeric opsin</fullName>
    </submittedName>
</protein>
<dbReference type="InterPro" id="IPR000276">
    <property type="entry name" value="GPCR_Rhodpsn"/>
</dbReference>
<dbReference type="AlphaFoldDB" id="A0A504YEC2"/>
<keyword evidence="7 8" id="KW-0807">Transducer</keyword>
<dbReference type="OrthoDB" id="9996086at2759"/>
<evidence type="ECO:0000256" key="9">
    <source>
        <dbReference type="SAM" id="MobiDB-lite"/>
    </source>
</evidence>
<dbReference type="GO" id="GO:0016020">
    <property type="term" value="C:membrane"/>
    <property type="evidence" value="ECO:0007669"/>
    <property type="project" value="UniProtKB-SubCell"/>
</dbReference>
<dbReference type="Proteomes" id="UP000316759">
    <property type="component" value="Unassembled WGS sequence"/>
</dbReference>
<dbReference type="Gene3D" id="1.20.1070.10">
    <property type="entry name" value="Rhodopsin 7-helix transmembrane proteins"/>
    <property type="match status" value="1"/>
</dbReference>
<organism evidence="12 13">
    <name type="scientific">Fasciola gigantica</name>
    <name type="common">Giant liver fluke</name>
    <dbReference type="NCBI Taxonomy" id="46835"/>
    <lineage>
        <taxon>Eukaryota</taxon>
        <taxon>Metazoa</taxon>
        <taxon>Spiralia</taxon>
        <taxon>Lophotrochozoa</taxon>
        <taxon>Platyhelminthes</taxon>
        <taxon>Trematoda</taxon>
        <taxon>Digenea</taxon>
        <taxon>Plagiorchiida</taxon>
        <taxon>Echinostomata</taxon>
        <taxon>Echinostomatoidea</taxon>
        <taxon>Fasciolidae</taxon>
        <taxon>Fasciola</taxon>
    </lineage>
</organism>
<dbReference type="SUPFAM" id="SSF81321">
    <property type="entry name" value="Family A G protein-coupled receptor-like"/>
    <property type="match status" value="1"/>
</dbReference>
<evidence type="ECO:0000256" key="7">
    <source>
        <dbReference type="ARBA" id="ARBA00023224"/>
    </source>
</evidence>
<dbReference type="EMBL" id="SUNJ01015055">
    <property type="protein sequence ID" value="TPP56067.1"/>
    <property type="molecule type" value="Genomic_DNA"/>
</dbReference>
<keyword evidence="4 8" id="KW-0297">G-protein coupled receptor</keyword>
<keyword evidence="2 8" id="KW-0812">Transmembrane</keyword>
<comment type="subcellular location">
    <subcellularLocation>
        <location evidence="1">Membrane</location>
        <topology evidence="1">Multi-pass membrane protein</topology>
    </subcellularLocation>
</comment>
<feature type="region of interest" description="Disordered" evidence="9">
    <location>
        <begin position="372"/>
        <end position="414"/>
    </location>
</feature>
<name>A0A504YEC2_FASGI</name>
<dbReference type="PROSITE" id="PS00237">
    <property type="entry name" value="G_PROTEIN_RECEP_F1_1"/>
    <property type="match status" value="1"/>
</dbReference>
<feature type="compositionally biased region" description="Low complexity" evidence="9">
    <location>
        <begin position="372"/>
        <end position="388"/>
    </location>
</feature>
<feature type="transmembrane region" description="Helical" evidence="10">
    <location>
        <begin position="154"/>
        <end position="171"/>
    </location>
</feature>
<evidence type="ECO:0000313" key="12">
    <source>
        <dbReference type="EMBL" id="TPP56067.1"/>
    </source>
</evidence>
<feature type="transmembrane region" description="Helical" evidence="10">
    <location>
        <begin position="112"/>
        <end position="133"/>
    </location>
</feature>
<keyword evidence="13" id="KW-1185">Reference proteome</keyword>
<dbReference type="PRINTS" id="PR00237">
    <property type="entry name" value="GPCRRHODOPSN"/>
</dbReference>
<gene>
    <name evidence="12" type="ORF">FGIG_04657</name>
</gene>
<feature type="transmembrane region" description="Helical" evidence="10">
    <location>
        <begin position="206"/>
        <end position="229"/>
    </location>
</feature>
<feature type="transmembrane region" description="Helical" evidence="10">
    <location>
        <begin position="35"/>
        <end position="61"/>
    </location>
</feature>
<proteinExistence type="inferred from homology"/>
<evidence type="ECO:0000256" key="2">
    <source>
        <dbReference type="ARBA" id="ARBA00022692"/>
    </source>
</evidence>
<evidence type="ECO:0000313" key="13">
    <source>
        <dbReference type="Proteomes" id="UP000316759"/>
    </source>
</evidence>
<evidence type="ECO:0000256" key="5">
    <source>
        <dbReference type="ARBA" id="ARBA00023136"/>
    </source>
</evidence>
<dbReference type="InterPro" id="IPR050125">
    <property type="entry name" value="GPCR_opsins"/>
</dbReference>
<feature type="transmembrane region" description="Helical" evidence="10">
    <location>
        <begin position="73"/>
        <end position="92"/>
    </location>
</feature>
<evidence type="ECO:0000256" key="3">
    <source>
        <dbReference type="ARBA" id="ARBA00022989"/>
    </source>
</evidence>
<dbReference type="PANTHER" id="PTHR24240">
    <property type="entry name" value="OPSIN"/>
    <property type="match status" value="1"/>
</dbReference>
<evidence type="ECO:0000256" key="4">
    <source>
        <dbReference type="ARBA" id="ARBA00023040"/>
    </source>
</evidence>
<keyword evidence="6 8" id="KW-0675">Receptor</keyword>
<evidence type="ECO:0000259" key="11">
    <source>
        <dbReference type="PROSITE" id="PS50262"/>
    </source>
</evidence>
<sequence length="414" mass="47557">MGVNLTFLLHYGMQKDILDFMVPQWYNQTVPDPMYFYFVGVYVTVIGLVGVIGNLFVIVIFSCVKSLRTPKNMLVINLAISDLAFSAVNGFPVKSIASFNQRWGWSKFMCDFYGYTSGLFGFASLTTMMMISVERYCAIVWYDEISLQLDRRKIYLLILSIWIWSSIWPFAPAVGIGRFVLEGFHTSCTFDYISNDWPNLFFNGGLYVFGFACPVMVIVFCYFQIVRFVRKNEREMVKINKKETATTNKHTPGYRKVDIEAAKSATILVALFLMSWSPYAIVCGTTLLGFQKELNPFLTELPGLFAKNSAIYNPFVYMIKSSGFRRKLWQRFSFFRWCLPKRKIRRTVTLVSKITMEPLKTATDYLRTRHSSFSQSDSSTPSSCSQKSSADEIKLVRMESDQQKTSIPTSSFID</sequence>
<feature type="compositionally biased region" description="Basic and acidic residues" evidence="9">
    <location>
        <begin position="389"/>
        <end position="402"/>
    </location>
</feature>
<accession>A0A504YEC2</accession>
<dbReference type="STRING" id="46835.A0A504YEC2"/>
<keyword evidence="5 10" id="KW-0472">Membrane</keyword>
<evidence type="ECO:0000256" key="10">
    <source>
        <dbReference type="SAM" id="Phobius"/>
    </source>
</evidence>
<evidence type="ECO:0000256" key="1">
    <source>
        <dbReference type="ARBA" id="ARBA00004141"/>
    </source>
</evidence>
<reference evidence="12 13" key="1">
    <citation type="submission" date="2019-04" db="EMBL/GenBank/DDBJ databases">
        <title>Annotation for the trematode Fasciola gigantica.</title>
        <authorList>
            <person name="Choi Y.-J."/>
        </authorList>
    </citation>
    <scope>NUCLEOTIDE SEQUENCE [LARGE SCALE GENOMIC DNA]</scope>
    <source>
        <strain evidence="12">Uganda_cow_1</strain>
    </source>
</reference>
<evidence type="ECO:0000256" key="8">
    <source>
        <dbReference type="RuleBase" id="RU000688"/>
    </source>
</evidence>
<feature type="transmembrane region" description="Helical" evidence="10">
    <location>
        <begin position="265"/>
        <end position="290"/>
    </location>
</feature>
<keyword evidence="3 10" id="KW-1133">Transmembrane helix</keyword>
<comment type="caution">
    <text evidence="12">The sequence shown here is derived from an EMBL/GenBank/DDBJ whole genome shotgun (WGS) entry which is preliminary data.</text>
</comment>
<comment type="similarity">
    <text evidence="8">Belongs to the G-protein coupled receptor 1 family.</text>
</comment>
<feature type="compositionally biased region" description="Polar residues" evidence="9">
    <location>
        <begin position="403"/>
        <end position="414"/>
    </location>
</feature>
<feature type="domain" description="G-protein coupled receptors family 1 profile" evidence="11">
    <location>
        <begin position="53"/>
        <end position="317"/>
    </location>
</feature>
<dbReference type="Pfam" id="PF00001">
    <property type="entry name" value="7tm_1"/>
    <property type="match status" value="1"/>
</dbReference>
<evidence type="ECO:0000256" key="6">
    <source>
        <dbReference type="ARBA" id="ARBA00023170"/>
    </source>
</evidence>
<dbReference type="GO" id="GO:0004930">
    <property type="term" value="F:G protein-coupled receptor activity"/>
    <property type="evidence" value="ECO:0007669"/>
    <property type="project" value="UniProtKB-KW"/>
</dbReference>
<dbReference type="PROSITE" id="PS50262">
    <property type="entry name" value="G_PROTEIN_RECEP_F1_2"/>
    <property type="match status" value="1"/>
</dbReference>
<dbReference type="InterPro" id="IPR017452">
    <property type="entry name" value="GPCR_Rhodpsn_7TM"/>
</dbReference>